<keyword evidence="7" id="KW-1185">Reference proteome</keyword>
<evidence type="ECO:0000313" key="6">
    <source>
        <dbReference type="EMBL" id="BBC31260.1"/>
    </source>
</evidence>
<dbReference type="Pfam" id="PF14833">
    <property type="entry name" value="NAD_binding_11"/>
    <property type="match status" value="1"/>
</dbReference>
<dbReference type="PANTHER" id="PTHR43060">
    <property type="entry name" value="3-HYDROXYISOBUTYRATE DEHYDROGENASE-LIKE 1, MITOCHONDRIAL-RELATED"/>
    <property type="match status" value="1"/>
</dbReference>
<dbReference type="PANTHER" id="PTHR43060:SF15">
    <property type="entry name" value="3-HYDROXYISOBUTYRATE DEHYDROGENASE-LIKE 1, MITOCHONDRIAL-RELATED"/>
    <property type="match status" value="1"/>
</dbReference>
<dbReference type="InterPro" id="IPR015815">
    <property type="entry name" value="HIBADH-related"/>
</dbReference>
<dbReference type="Proteomes" id="UP001321542">
    <property type="component" value="Chromosome"/>
</dbReference>
<evidence type="ECO:0000256" key="3">
    <source>
        <dbReference type="ARBA" id="ARBA00023027"/>
    </source>
</evidence>
<dbReference type="SUPFAM" id="SSF51735">
    <property type="entry name" value="NAD(P)-binding Rossmann-fold domains"/>
    <property type="match status" value="1"/>
</dbReference>
<dbReference type="InterPro" id="IPR013328">
    <property type="entry name" value="6PGD_dom2"/>
</dbReference>
<dbReference type="PIRSF" id="PIRSF000103">
    <property type="entry name" value="HIBADH"/>
    <property type="match status" value="1"/>
</dbReference>
<evidence type="ECO:0000256" key="2">
    <source>
        <dbReference type="ARBA" id="ARBA00023002"/>
    </source>
</evidence>
<organism evidence="6 7">
    <name type="scientific">Streptomyces graminofaciens</name>
    <dbReference type="NCBI Taxonomy" id="68212"/>
    <lineage>
        <taxon>Bacteria</taxon>
        <taxon>Bacillati</taxon>
        <taxon>Actinomycetota</taxon>
        <taxon>Actinomycetes</taxon>
        <taxon>Kitasatosporales</taxon>
        <taxon>Streptomycetaceae</taxon>
        <taxon>Streptomyces</taxon>
    </lineage>
</organism>
<dbReference type="InterPro" id="IPR006115">
    <property type="entry name" value="6PGDH_NADP-bd"/>
</dbReference>
<evidence type="ECO:0000256" key="1">
    <source>
        <dbReference type="ARBA" id="ARBA00009080"/>
    </source>
</evidence>
<dbReference type="Gene3D" id="1.10.1040.10">
    <property type="entry name" value="N-(1-d-carboxylethyl)-l-norvaline Dehydrogenase, domain 2"/>
    <property type="match status" value="1"/>
</dbReference>
<keyword evidence="3" id="KW-0520">NAD</keyword>
<dbReference type="InterPro" id="IPR029154">
    <property type="entry name" value="HIBADH-like_NADP-bd"/>
</dbReference>
<evidence type="ECO:0000313" key="7">
    <source>
        <dbReference type="Proteomes" id="UP001321542"/>
    </source>
</evidence>
<evidence type="ECO:0000259" key="4">
    <source>
        <dbReference type="Pfam" id="PF03446"/>
    </source>
</evidence>
<dbReference type="PROSITE" id="PS00895">
    <property type="entry name" value="3_HYDROXYISOBUT_DH"/>
    <property type="match status" value="1"/>
</dbReference>
<comment type="similarity">
    <text evidence="1">Belongs to the HIBADH-related family.</text>
</comment>
<gene>
    <name evidence="6" type="ORF">SGFS_025540</name>
</gene>
<dbReference type="InterPro" id="IPR036291">
    <property type="entry name" value="NAD(P)-bd_dom_sf"/>
</dbReference>
<dbReference type="InterPro" id="IPR002204">
    <property type="entry name" value="3-OH-isobutyrate_DH-rel_CS"/>
</dbReference>
<keyword evidence="2" id="KW-0560">Oxidoreductase</keyword>
<dbReference type="Gene3D" id="3.40.50.720">
    <property type="entry name" value="NAD(P)-binding Rossmann-like Domain"/>
    <property type="match status" value="1"/>
</dbReference>
<reference evidence="6 7" key="2">
    <citation type="journal article" date="2023" name="ChemBioChem">
        <title>Acyltransferase Domain Exchange between Two Independent Type I Polyketide Synthases in the Same Producer Strain of Macrolide Antibiotics.</title>
        <authorList>
            <person name="Kudo F."/>
            <person name="Kishikawa K."/>
            <person name="Tsuboi K."/>
            <person name="Kido T."/>
            <person name="Usui T."/>
            <person name="Hashimoto J."/>
            <person name="Shin-Ya K."/>
            <person name="Miyanaga A."/>
            <person name="Eguchi T."/>
        </authorList>
    </citation>
    <scope>NUCLEOTIDE SEQUENCE [LARGE SCALE GENOMIC DNA]</scope>
    <source>
        <strain evidence="6 7">A-8890</strain>
    </source>
</reference>
<evidence type="ECO:0000259" key="5">
    <source>
        <dbReference type="Pfam" id="PF14833"/>
    </source>
</evidence>
<dbReference type="Pfam" id="PF03446">
    <property type="entry name" value="NAD_binding_2"/>
    <property type="match status" value="1"/>
</dbReference>
<sequence length="272" mass="27355">MRVGFIGLGSQGAPMARRIIGAGFETTLWARRPATLVPFADTPAKRASSPADLAAVSDLVCVCVVDDADVEEVITGSSGVLTGLRAGGVIAVHSTVHPDTCRRLADRARARGVALVDAPVSGGGPAAAAGRLLVMTGGDQSTVAFCRPVFAAYADPIVHMGPLGSGQLAKLLNNVLFTANLATAADALALGRDLGVDPAALASAVAHGSGASFALNRVTAADGTLDRIAGHAGPLLRKDVRLLADVAGAEDTPGDIVISAADAALALMNQQR</sequence>
<protein>
    <submittedName>
        <fullName evidence="6">6-phosphogluconate dehydrogenase</fullName>
    </submittedName>
</protein>
<reference evidence="6 7" key="1">
    <citation type="journal article" date="2010" name="ChemBioChem">
        <title>Cloning and characterization of the biosynthetic gene cluster of 16-membered macrolide antibiotic FD-891: involvement of a dual functional cytochrome P450 monooxygenase catalyzing epoxidation and hydroxylation.</title>
        <authorList>
            <person name="Kudo F."/>
            <person name="Motegi A."/>
            <person name="Mizoue K."/>
            <person name="Eguchi T."/>
        </authorList>
    </citation>
    <scope>NUCLEOTIDE SEQUENCE [LARGE SCALE GENOMIC DNA]</scope>
    <source>
        <strain evidence="6 7">A-8890</strain>
    </source>
</reference>
<feature type="domain" description="6-phosphogluconate dehydrogenase NADP-binding" evidence="4">
    <location>
        <begin position="2"/>
        <end position="161"/>
    </location>
</feature>
<dbReference type="RefSeq" id="WP_286249929.1">
    <property type="nucleotide sequence ID" value="NZ_AP018448.1"/>
</dbReference>
<dbReference type="InterPro" id="IPR008927">
    <property type="entry name" value="6-PGluconate_DH-like_C_sf"/>
</dbReference>
<accession>A0ABN5VE18</accession>
<name>A0ABN5VE18_9ACTN</name>
<dbReference type="SUPFAM" id="SSF48179">
    <property type="entry name" value="6-phosphogluconate dehydrogenase C-terminal domain-like"/>
    <property type="match status" value="1"/>
</dbReference>
<proteinExistence type="inferred from homology"/>
<feature type="domain" description="3-hydroxyisobutyrate dehydrogenase-like NAD-binding" evidence="5">
    <location>
        <begin position="164"/>
        <end position="254"/>
    </location>
</feature>
<dbReference type="EMBL" id="AP018448">
    <property type="protein sequence ID" value="BBC31260.1"/>
    <property type="molecule type" value="Genomic_DNA"/>
</dbReference>